<dbReference type="STRING" id="1470434.AZF00_05555"/>
<dbReference type="RefSeq" id="WP_008246637.1">
    <property type="nucleotide sequence ID" value="NZ_CP014544.1"/>
</dbReference>
<gene>
    <name evidence="1" type="ORF">AZF00_05555</name>
</gene>
<dbReference type="SUPFAM" id="SSF52151">
    <property type="entry name" value="FabD/lysophospholipase-like"/>
    <property type="match status" value="1"/>
</dbReference>
<evidence type="ECO:0000313" key="1">
    <source>
        <dbReference type="EMBL" id="AMO67795.1"/>
    </source>
</evidence>
<name>A0A127M3G3_9GAMM</name>
<accession>A0A127M3G3</accession>
<organism evidence="1 2">
    <name type="scientific">Zhongshania aliphaticivorans</name>
    <dbReference type="NCBI Taxonomy" id="1470434"/>
    <lineage>
        <taxon>Bacteria</taxon>
        <taxon>Pseudomonadati</taxon>
        <taxon>Pseudomonadota</taxon>
        <taxon>Gammaproteobacteria</taxon>
        <taxon>Cellvibrionales</taxon>
        <taxon>Spongiibacteraceae</taxon>
        <taxon>Zhongshania</taxon>
    </lineage>
</organism>
<reference evidence="1 2" key="1">
    <citation type="submission" date="2015-12" db="EMBL/GenBank/DDBJ databases">
        <authorList>
            <person name="Shamseldin A."/>
            <person name="Moawad H."/>
            <person name="Abd El-Rahim W.M."/>
            <person name="Sadowsky M.J."/>
        </authorList>
    </citation>
    <scope>NUCLEOTIDE SEQUENCE [LARGE SCALE GENOMIC DNA]</scope>
    <source>
        <strain evidence="1 2">SM2</strain>
    </source>
</reference>
<dbReference type="KEGG" id="zal:AZF00_05555"/>
<proteinExistence type="predicted"/>
<sequence>MGLLRIRAGQAAFEHIQKHGLSPADISTVFGASGAAKWLAIYGLDRAIFSQWLVGANHPINLFGTSVGAFKLAGACRQDPAKALDDLAHAYIEQSYPNGFSADLIDVETQKLLNAVVDQAGVDEILAHPVFRYHCGTVLAKGLLAGASVTQQKYAMALAFALNGFGRNIHKKSMQRVIFADDRADGALAGRDAYVSHRVALNRDNLRSAVMASGSIPVVMHGVSDVLGAPAGMHRDGGLLDYHPVPGNLWQGEGLVLYPHFYSEVTSGWFDKYFFWRKTPKALLDKVVLISPSESFLASTELGRIPDRRDFLRMQGDDTMRKRLWRDSATRSLELGEDFLALAKAGNIGEIVEPI</sequence>
<protein>
    <recommendedName>
        <fullName evidence="3">PNPLA domain-containing protein</fullName>
    </recommendedName>
</protein>
<evidence type="ECO:0008006" key="3">
    <source>
        <dbReference type="Google" id="ProtNLM"/>
    </source>
</evidence>
<evidence type="ECO:0000313" key="2">
    <source>
        <dbReference type="Proteomes" id="UP000074119"/>
    </source>
</evidence>
<dbReference type="InterPro" id="IPR016035">
    <property type="entry name" value="Acyl_Trfase/lysoPLipase"/>
</dbReference>
<dbReference type="EMBL" id="CP014544">
    <property type="protein sequence ID" value="AMO67795.1"/>
    <property type="molecule type" value="Genomic_DNA"/>
</dbReference>
<dbReference type="AlphaFoldDB" id="A0A127M3G3"/>
<dbReference type="Proteomes" id="UP000074119">
    <property type="component" value="Chromosome"/>
</dbReference>